<dbReference type="Proteomes" id="UP000023152">
    <property type="component" value="Unassembled WGS sequence"/>
</dbReference>
<reference evidence="1 2" key="1">
    <citation type="journal article" date="2013" name="Curr. Biol.">
        <title>The Genome of the Foraminiferan Reticulomyxa filosa.</title>
        <authorList>
            <person name="Glockner G."/>
            <person name="Hulsmann N."/>
            <person name="Schleicher M."/>
            <person name="Noegel A.A."/>
            <person name="Eichinger L."/>
            <person name="Gallinger C."/>
            <person name="Pawlowski J."/>
            <person name="Sierra R."/>
            <person name="Euteneuer U."/>
            <person name="Pillet L."/>
            <person name="Moustafa A."/>
            <person name="Platzer M."/>
            <person name="Groth M."/>
            <person name="Szafranski K."/>
            <person name="Schliwa M."/>
        </authorList>
    </citation>
    <scope>NUCLEOTIDE SEQUENCE [LARGE SCALE GENOMIC DNA]</scope>
</reference>
<dbReference type="FunFam" id="1.10.230.10:FF:000005">
    <property type="entry name" value="ATP-citrate synthase subunit 1"/>
    <property type="match status" value="1"/>
</dbReference>
<evidence type="ECO:0000313" key="1">
    <source>
        <dbReference type="EMBL" id="ETO32231.1"/>
    </source>
</evidence>
<comment type="caution">
    <text evidence="1">The sequence shown here is derived from an EMBL/GenBank/DDBJ whole genome shotgun (WGS) entry which is preliminary data.</text>
</comment>
<dbReference type="AlphaFoldDB" id="X6P1X7"/>
<name>X6P1X7_RETFI</name>
<dbReference type="Pfam" id="PF00285">
    <property type="entry name" value="Citrate_synt"/>
    <property type="match status" value="1"/>
</dbReference>
<dbReference type="InterPro" id="IPR016143">
    <property type="entry name" value="Citrate_synth-like_sm_a-sub"/>
</dbReference>
<keyword evidence="2" id="KW-1185">Reference proteome</keyword>
<dbReference type="Gene3D" id="1.10.230.10">
    <property type="entry name" value="Cytochrome P450-Terp, domain 2"/>
    <property type="match status" value="1"/>
</dbReference>
<dbReference type="GO" id="GO:0005829">
    <property type="term" value="C:cytosol"/>
    <property type="evidence" value="ECO:0007669"/>
    <property type="project" value="TreeGrafter"/>
</dbReference>
<dbReference type="InterPro" id="IPR036969">
    <property type="entry name" value="Citrate_synthase_sf"/>
</dbReference>
<dbReference type="OMA" id="EACIMCI"/>
<dbReference type="OrthoDB" id="3261737at2759"/>
<dbReference type="CDD" id="cd06100">
    <property type="entry name" value="CCL_ACL-C"/>
    <property type="match status" value="1"/>
</dbReference>
<accession>X6P1X7</accession>
<dbReference type="EMBL" id="ASPP01004377">
    <property type="protein sequence ID" value="ETO32231.1"/>
    <property type="molecule type" value="Genomic_DNA"/>
</dbReference>
<keyword evidence="1" id="KW-0456">Lyase</keyword>
<dbReference type="InterPro" id="IPR002020">
    <property type="entry name" value="Citrate_synthase"/>
</dbReference>
<dbReference type="PANTHER" id="PTHR23118">
    <property type="entry name" value="ATP-CITRATE SYNTHASE"/>
    <property type="match status" value="1"/>
</dbReference>
<gene>
    <name evidence="1" type="ORF">RFI_04888</name>
</gene>
<dbReference type="SUPFAM" id="SSF48256">
    <property type="entry name" value="Citrate synthase"/>
    <property type="match status" value="1"/>
</dbReference>
<dbReference type="GO" id="GO:0003878">
    <property type="term" value="F:ATP citrate synthase activity"/>
    <property type="evidence" value="ECO:0007669"/>
    <property type="project" value="TreeGrafter"/>
</dbReference>
<organism evidence="1 2">
    <name type="scientific">Reticulomyxa filosa</name>
    <dbReference type="NCBI Taxonomy" id="46433"/>
    <lineage>
        <taxon>Eukaryota</taxon>
        <taxon>Sar</taxon>
        <taxon>Rhizaria</taxon>
        <taxon>Retaria</taxon>
        <taxon>Foraminifera</taxon>
        <taxon>Monothalamids</taxon>
        <taxon>Reticulomyxidae</taxon>
        <taxon>Reticulomyxa</taxon>
    </lineage>
</organism>
<sequence>MAQSTLETAATKNRVLAEAGCLVPGSFDDFSRLIKFLYKRLIKEKILNEADYKDVEAPPIPVDYSWARKLGLVRKPAGFLSSISDDRGEELVYAGMPISQIFSQDLGIGGVVGLLWFRRRLPDYANKFIEMVLMVTADHGPAVSGAHNTIVTARAGKDLISSLCSGPRFGGALDDAAKMFTRAYDSGLTPEEFVEKTRKSGKLISGIGHLVKSLENPDKRVEIVVEFAKKNFDSTSILDYALAVQKVTTRKKSNLILNVDGAVACAFVDLLRGCKLFSKEEADQYVKLGSLNALFVLGRSIGFIGHFLDQKRLGQGLYRHPTDDITYFLHDLPTN</sequence>
<dbReference type="PANTHER" id="PTHR23118:SF42">
    <property type="entry name" value="ATP-CITRATE SYNTHASE"/>
    <property type="match status" value="1"/>
</dbReference>
<dbReference type="GO" id="GO:0006085">
    <property type="term" value="P:acetyl-CoA biosynthetic process"/>
    <property type="evidence" value="ECO:0007669"/>
    <property type="project" value="TreeGrafter"/>
</dbReference>
<protein>
    <submittedName>
        <fullName evidence="1">ATP citrate lyase</fullName>
    </submittedName>
</protein>
<proteinExistence type="predicted"/>
<dbReference type="GO" id="GO:0016829">
    <property type="term" value="F:lyase activity"/>
    <property type="evidence" value="ECO:0007669"/>
    <property type="project" value="UniProtKB-KW"/>
</dbReference>
<dbReference type="GO" id="GO:0006633">
    <property type="term" value="P:fatty acid biosynthetic process"/>
    <property type="evidence" value="ECO:0007669"/>
    <property type="project" value="TreeGrafter"/>
</dbReference>
<evidence type="ECO:0000313" key="2">
    <source>
        <dbReference type="Proteomes" id="UP000023152"/>
    </source>
</evidence>